<reference evidence="1 2" key="1">
    <citation type="submission" date="2024-04" db="EMBL/GenBank/DDBJ databases">
        <authorList>
            <person name="Fracassetti M."/>
        </authorList>
    </citation>
    <scope>NUCLEOTIDE SEQUENCE [LARGE SCALE GENOMIC DNA]</scope>
</reference>
<evidence type="ECO:0000313" key="2">
    <source>
        <dbReference type="Proteomes" id="UP001497516"/>
    </source>
</evidence>
<sequence length="145" mass="15640">MNAELGWTHIEGFGGGPAFGDARELETGPRCSVEAERAELCGWRAGCIGRALEVGLHLETLDVVSWTHIEGFGGGPAFGDARELETGPRWSVEAERAELCGWPALESYWAVAWALPGGGPSDSIMGLDWNGRRSVRVDGRWPKSC</sequence>
<keyword evidence="2" id="KW-1185">Reference proteome</keyword>
<dbReference type="Proteomes" id="UP001497516">
    <property type="component" value="Chromosome 1"/>
</dbReference>
<evidence type="ECO:0000313" key="1">
    <source>
        <dbReference type="EMBL" id="CAL1355697.1"/>
    </source>
</evidence>
<proteinExistence type="predicted"/>
<dbReference type="AlphaFoldDB" id="A0AAV2CIA8"/>
<dbReference type="EMBL" id="OZ034813">
    <property type="protein sequence ID" value="CAL1355697.1"/>
    <property type="molecule type" value="Genomic_DNA"/>
</dbReference>
<organism evidence="1 2">
    <name type="scientific">Linum trigynum</name>
    <dbReference type="NCBI Taxonomy" id="586398"/>
    <lineage>
        <taxon>Eukaryota</taxon>
        <taxon>Viridiplantae</taxon>
        <taxon>Streptophyta</taxon>
        <taxon>Embryophyta</taxon>
        <taxon>Tracheophyta</taxon>
        <taxon>Spermatophyta</taxon>
        <taxon>Magnoliopsida</taxon>
        <taxon>eudicotyledons</taxon>
        <taxon>Gunneridae</taxon>
        <taxon>Pentapetalae</taxon>
        <taxon>rosids</taxon>
        <taxon>fabids</taxon>
        <taxon>Malpighiales</taxon>
        <taxon>Linaceae</taxon>
        <taxon>Linum</taxon>
    </lineage>
</organism>
<accession>A0AAV2CIA8</accession>
<protein>
    <submittedName>
        <fullName evidence="1">Uncharacterized protein</fullName>
    </submittedName>
</protein>
<name>A0AAV2CIA8_9ROSI</name>
<gene>
    <name evidence="1" type="ORF">LTRI10_LOCUS3442</name>
</gene>